<name>A0ABX1RUV1_9FLAO</name>
<comment type="caution">
    <text evidence="6">The sequence shown here is derived from an EMBL/GenBank/DDBJ whole genome shotgun (WGS) entry which is preliminary data.</text>
</comment>
<evidence type="ECO:0000259" key="5">
    <source>
        <dbReference type="Pfam" id="PF07593"/>
    </source>
</evidence>
<dbReference type="InterPro" id="IPR028994">
    <property type="entry name" value="Integrin_alpha_N"/>
</dbReference>
<evidence type="ECO:0000256" key="3">
    <source>
        <dbReference type="ARBA" id="ARBA00023180"/>
    </source>
</evidence>
<evidence type="ECO:0000313" key="7">
    <source>
        <dbReference type="Proteomes" id="UP000746690"/>
    </source>
</evidence>
<dbReference type="Pfam" id="PF13517">
    <property type="entry name" value="FG-GAP_3"/>
    <property type="match status" value="4"/>
</dbReference>
<feature type="signal peptide" evidence="4">
    <location>
        <begin position="1"/>
        <end position="27"/>
    </location>
</feature>
<organism evidence="6 7">
    <name type="scientific">Flavivirga algicola</name>
    <dbReference type="NCBI Taxonomy" id="2729136"/>
    <lineage>
        <taxon>Bacteria</taxon>
        <taxon>Pseudomonadati</taxon>
        <taxon>Bacteroidota</taxon>
        <taxon>Flavobacteriia</taxon>
        <taxon>Flavobacteriales</taxon>
        <taxon>Flavobacteriaceae</taxon>
        <taxon>Flavivirga</taxon>
    </lineage>
</organism>
<dbReference type="PROSITE" id="PS51257">
    <property type="entry name" value="PROKAR_LIPOPROTEIN"/>
    <property type="match status" value="1"/>
</dbReference>
<dbReference type="InterPro" id="IPR011519">
    <property type="entry name" value="UnbV_ASPIC"/>
</dbReference>
<sequence>MKRNNLHKGRFKITAIMLLLLASSCKEKNSSTTNFRTDKNQETNYLFEILNDSLTGVSFVNRIQERMEMNALNYDYMYNGAGVSVADFNNDGLADLYFISNQEENKLYLNEGHLKFKDVTHTSKVQGFPGFELASTIVDINSDGLLDIYVCLSGPYIEDTARENKLYVNKGNDKNGVPIFEEQGKKYHLNLPHYSTQAVFFDYDKDGDLDLFLINHNTDTKVLYDLDRLQNVKSPLTSDRLFRNDNNVFVDVSDEAGILNDGIGFGLGIGIGDLNNDTWPDVLVSQDFASSDRIYLNQKNGTFKEVCKKATGHTSNFSMGNDIADFNNDGWLDFMTLDMVSEDNYGIKASMSGMNPEKFNELLAKGFHRQYMYNALQLNNGTPTKDETPVFSDVASLTGISSTDWSWGPLFFDMDNDGDKDLFVSNGIKRDFRNVDYIHYKQRTEADYAKKIEEAPNSVRNLLEKQRDEAILRRMPLRKKDNYFYENKGHLSFDKKNKSWCKEILTASNGAAYADLDNDGDLEIITNNMDDKAHIYKNTAIEQGLGNYLKVNLVGAEKNPFGIGARVVIATTKGSQTLEQHFSRGFQSSTSHVLHFGLGELQEVKKLTVYWPDNNVQEIQNISGNQKITLNHSEASQTAIKNVKESKSERLFQDVTVSKGLNHISHQNVFNDFERESLLPHKMSEDKLALCIGDVNGDKLDDFFVGGAANFPGVLYVQNQTGTFTKTNSRIFKADKKHEDVDATFFDVDNDGDLDLYVVSGSNEFEQASKYYSDRLYVNNDGVFSKVTEALPKGLNFSGSVVSPHDFDNDGDIDLFVGGRQTPGVYPYAGNSFLLRNESTNTQIKFSRVENKELATIGMVTDAKWEDINSDDIKELILVGEWMPLTVFKNKKGTLVKDTSFANLDKNTGWWFSLESGDFDNDGDIDFIAGNLGLNSKYQASNETPFQVYAKDFDKTGTVDIVLSYHQNGTNYPLRGRQCSSQQMPFIKKKFSSYHEYALADLETVYGKENISNALNLKATNFASCLFENTGEGLFKIKPLVNEAQTTTIKSIVSHDYNKDGNLDLLLLGNLYGFEVETPRQDAGYGMFLKGNTIEFTKEPRDDLYVNGEVLNAKTITLNDGGIGVLIVKNNEALQLLKINN</sequence>
<dbReference type="SUPFAM" id="SSF69318">
    <property type="entry name" value="Integrin alpha N-terminal domain"/>
    <property type="match status" value="3"/>
</dbReference>
<evidence type="ECO:0000256" key="2">
    <source>
        <dbReference type="ARBA" id="ARBA00022737"/>
    </source>
</evidence>
<keyword evidence="3" id="KW-0325">Glycoprotein</keyword>
<dbReference type="Pfam" id="PF07593">
    <property type="entry name" value="UnbV_ASPIC"/>
    <property type="match status" value="1"/>
</dbReference>
<dbReference type="RefSeq" id="WP_169670738.1">
    <property type="nucleotide sequence ID" value="NZ_JABBHF010000002.1"/>
</dbReference>
<keyword evidence="2" id="KW-0677">Repeat</keyword>
<dbReference type="PANTHER" id="PTHR16026:SF0">
    <property type="entry name" value="CARTILAGE ACIDIC PROTEIN 1"/>
    <property type="match status" value="1"/>
</dbReference>
<feature type="domain" description="ASPIC/UnbV" evidence="5">
    <location>
        <begin position="562"/>
        <end position="629"/>
    </location>
</feature>
<proteinExistence type="predicted"/>
<evidence type="ECO:0000313" key="6">
    <source>
        <dbReference type="EMBL" id="NMH86828.1"/>
    </source>
</evidence>
<dbReference type="EMBL" id="JABBHF010000002">
    <property type="protein sequence ID" value="NMH86828.1"/>
    <property type="molecule type" value="Genomic_DNA"/>
</dbReference>
<protein>
    <submittedName>
        <fullName evidence="6">VCBS repeat-containing protein</fullName>
    </submittedName>
</protein>
<reference evidence="6 7" key="1">
    <citation type="submission" date="2020-04" db="EMBL/GenBank/DDBJ databases">
        <title>A Flavivirga sp. nov.</title>
        <authorList>
            <person name="Sun X."/>
        </authorList>
    </citation>
    <scope>NUCLEOTIDE SEQUENCE [LARGE SCALE GENOMIC DNA]</scope>
    <source>
        <strain evidence="6 7">Y03</strain>
    </source>
</reference>
<dbReference type="InterPro" id="IPR013517">
    <property type="entry name" value="FG-GAP"/>
</dbReference>
<evidence type="ECO:0000256" key="1">
    <source>
        <dbReference type="ARBA" id="ARBA00022729"/>
    </source>
</evidence>
<gene>
    <name evidence="6" type="ORF">HHX25_04885</name>
</gene>
<accession>A0ABX1RUV1</accession>
<dbReference type="SMART" id="SM00191">
    <property type="entry name" value="Int_alpha"/>
    <property type="match status" value="3"/>
</dbReference>
<dbReference type="InterPro" id="IPR013519">
    <property type="entry name" value="Int_alpha_beta-p"/>
</dbReference>
<evidence type="ECO:0000256" key="4">
    <source>
        <dbReference type="SAM" id="SignalP"/>
    </source>
</evidence>
<dbReference type="InterPro" id="IPR027039">
    <property type="entry name" value="Crtac1"/>
</dbReference>
<keyword evidence="7" id="KW-1185">Reference proteome</keyword>
<dbReference type="Gene3D" id="2.130.10.130">
    <property type="entry name" value="Integrin alpha, N-terminal"/>
    <property type="match status" value="3"/>
</dbReference>
<dbReference type="Proteomes" id="UP000746690">
    <property type="component" value="Unassembled WGS sequence"/>
</dbReference>
<dbReference type="PANTHER" id="PTHR16026">
    <property type="entry name" value="CARTILAGE ACIDIC PROTEIN 1"/>
    <property type="match status" value="1"/>
</dbReference>
<feature type="chain" id="PRO_5046954486" evidence="4">
    <location>
        <begin position="28"/>
        <end position="1141"/>
    </location>
</feature>
<keyword evidence="1 4" id="KW-0732">Signal</keyword>